<proteinExistence type="predicted"/>
<evidence type="ECO:0000313" key="3">
    <source>
        <dbReference type="Proteomes" id="UP000198418"/>
    </source>
</evidence>
<keyword evidence="3" id="KW-1185">Reference proteome</keyword>
<protein>
    <recommendedName>
        <fullName evidence="1">GT-D fold-like domain-containing protein</fullName>
    </recommendedName>
</protein>
<dbReference type="InterPro" id="IPR055171">
    <property type="entry name" value="GT-D-like"/>
</dbReference>
<feature type="domain" description="GT-D fold-like" evidence="1">
    <location>
        <begin position="36"/>
        <end position="118"/>
    </location>
</feature>
<accession>A0A212Q245</accession>
<name>A0A212Q245_RHOAC</name>
<dbReference type="Proteomes" id="UP000198418">
    <property type="component" value="Unassembled WGS sequence"/>
</dbReference>
<evidence type="ECO:0000313" key="2">
    <source>
        <dbReference type="EMBL" id="SNB53314.1"/>
    </source>
</evidence>
<evidence type="ECO:0000259" key="1">
    <source>
        <dbReference type="Pfam" id="PF22882"/>
    </source>
</evidence>
<dbReference type="EMBL" id="FYDG01000001">
    <property type="protein sequence ID" value="SNB53314.1"/>
    <property type="molecule type" value="Genomic_DNA"/>
</dbReference>
<dbReference type="AlphaFoldDB" id="A0A212Q245"/>
<organism evidence="2 3">
    <name type="scientific">Rhodoblastus acidophilus</name>
    <name type="common">Rhodopseudomonas acidophila</name>
    <dbReference type="NCBI Taxonomy" id="1074"/>
    <lineage>
        <taxon>Bacteria</taxon>
        <taxon>Pseudomonadati</taxon>
        <taxon>Pseudomonadota</taxon>
        <taxon>Alphaproteobacteria</taxon>
        <taxon>Hyphomicrobiales</taxon>
        <taxon>Rhodoblastaceae</taxon>
        <taxon>Rhodoblastus</taxon>
    </lineage>
</organism>
<dbReference type="Pfam" id="PF22882">
    <property type="entry name" value="GT-D-like"/>
    <property type="match status" value="1"/>
</dbReference>
<reference evidence="3" key="1">
    <citation type="submission" date="2017-06" db="EMBL/GenBank/DDBJ databases">
        <authorList>
            <person name="Varghese N."/>
            <person name="Submissions S."/>
        </authorList>
    </citation>
    <scope>NUCLEOTIDE SEQUENCE [LARGE SCALE GENOMIC DNA]</scope>
    <source>
        <strain evidence="3">DSM 137</strain>
    </source>
</reference>
<gene>
    <name evidence="2" type="ORF">SAMN06265338_101326</name>
</gene>
<sequence length="309" mass="33846">MRRRHKPKAPILLDARNEIQKSPAMLVASGFEMASIERVSACVLDALDAQKPFSLIRLGDGEAVLLGYPDLIHPTRFAHWMGNFFGPHAKPTHGFDTLRAYLVHAIRNADVVGLSPRKWSDLDDARARLSRLGAKGGRLTQAEKEAISAVEWGVLAHLAAPLLAPGQILATTAVHGELETAGVLKQCVSRAAQVNIISGNDLQARFAARFPDKFLRVRRVPTEYKFAAERDGWERRPPHFPDVFEAVLEEIHRGDFAGLSLVGAGPCGKAYCDAIRAAGGVALDIGSIMDLWAERRTRSYLAEMKSVTL</sequence>